<dbReference type="KEGG" id="apre:CNX65_24725"/>
<evidence type="ECO:0000313" key="3">
    <source>
        <dbReference type="Proteomes" id="UP000218505"/>
    </source>
</evidence>
<dbReference type="RefSeq" id="WP_096495905.1">
    <property type="nucleotide sequence ID" value="NZ_CP023445.1"/>
</dbReference>
<evidence type="ECO:0000313" key="2">
    <source>
        <dbReference type="EMBL" id="ATE56081.1"/>
    </source>
</evidence>
<name>A0A290ZAM0_9PSEU</name>
<keyword evidence="3" id="KW-1185">Reference proteome</keyword>
<dbReference type="AlphaFoldDB" id="A0A290ZAM0"/>
<dbReference type="EMBL" id="CP023445">
    <property type="protein sequence ID" value="ATE56081.1"/>
    <property type="molecule type" value="Genomic_DNA"/>
</dbReference>
<reference evidence="2" key="1">
    <citation type="submission" date="2017-09" db="EMBL/GenBank/DDBJ databases">
        <title>Complete Genome Sequence of ansamitocin-producing Bacterium Actinosynnema pretiosum X47.</title>
        <authorList>
            <person name="Cao G."/>
            <person name="Zong G."/>
            <person name="Zhong C."/>
            <person name="Fu J."/>
        </authorList>
    </citation>
    <scope>NUCLEOTIDE SEQUENCE [LARGE SCALE GENOMIC DNA]</scope>
    <source>
        <strain evidence="2">X47</strain>
    </source>
</reference>
<accession>A0A290ZAM0</accession>
<dbReference type="Proteomes" id="UP000218505">
    <property type="component" value="Chromosome"/>
</dbReference>
<proteinExistence type="predicted"/>
<organism evidence="2 3">
    <name type="scientific">Actinosynnema pretiosum</name>
    <dbReference type="NCBI Taxonomy" id="42197"/>
    <lineage>
        <taxon>Bacteria</taxon>
        <taxon>Bacillati</taxon>
        <taxon>Actinomycetota</taxon>
        <taxon>Actinomycetes</taxon>
        <taxon>Pseudonocardiales</taxon>
        <taxon>Pseudonocardiaceae</taxon>
        <taxon>Actinosynnema</taxon>
    </lineage>
</organism>
<keyword evidence="1" id="KW-1133">Transmembrane helix</keyword>
<feature type="transmembrane region" description="Helical" evidence="1">
    <location>
        <begin position="44"/>
        <end position="66"/>
    </location>
</feature>
<protein>
    <submittedName>
        <fullName evidence="2">Uncharacterized protein</fullName>
    </submittedName>
</protein>
<keyword evidence="1" id="KW-0812">Transmembrane</keyword>
<evidence type="ECO:0000256" key="1">
    <source>
        <dbReference type="SAM" id="Phobius"/>
    </source>
</evidence>
<gene>
    <name evidence="2" type="ORF">CNX65_24725</name>
</gene>
<sequence>MTHPQTTALTAFVDRAQRPLWLGLAALFALVGAVNVAVAVNESAWWQGAVALLLLGASSACARSGLRTRA</sequence>
<keyword evidence="1" id="KW-0472">Membrane</keyword>
<feature type="transmembrane region" description="Helical" evidence="1">
    <location>
        <begin position="20"/>
        <end position="38"/>
    </location>
</feature>